<keyword evidence="1" id="KW-0812">Transmembrane</keyword>
<protein>
    <submittedName>
        <fullName evidence="3">2TM domain-containing protein</fullName>
    </submittedName>
</protein>
<keyword evidence="1" id="KW-0472">Membrane</keyword>
<dbReference type="InterPro" id="IPR025698">
    <property type="entry name" value="2TM_dom"/>
</dbReference>
<proteinExistence type="predicted"/>
<accession>A0ABW5LUT4</accession>
<sequence length="98" mass="11625">MERENYLREESYLKAKKRAKEIKGFYVHQIVNAISIPIIVIVNLMFVPGFHFFWFALGGIVLSTIIHWLVVFGDHNKMIKKWERKKIEEIMNEGGNFK</sequence>
<evidence type="ECO:0000259" key="2">
    <source>
        <dbReference type="Pfam" id="PF13239"/>
    </source>
</evidence>
<dbReference type="RefSeq" id="WP_379666698.1">
    <property type="nucleotide sequence ID" value="NZ_JBHULH010000004.1"/>
</dbReference>
<evidence type="ECO:0000313" key="3">
    <source>
        <dbReference type="EMBL" id="MFD2567994.1"/>
    </source>
</evidence>
<evidence type="ECO:0000313" key="4">
    <source>
        <dbReference type="Proteomes" id="UP001597508"/>
    </source>
</evidence>
<dbReference type="Pfam" id="PF13239">
    <property type="entry name" value="2TM"/>
    <property type="match status" value="1"/>
</dbReference>
<keyword evidence="4" id="KW-1185">Reference proteome</keyword>
<keyword evidence="1" id="KW-1133">Transmembrane helix</keyword>
<comment type="caution">
    <text evidence="3">The sequence shown here is derived from an EMBL/GenBank/DDBJ whole genome shotgun (WGS) entry which is preliminary data.</text>
</comment>
<evidence type="ECO:0000256" key="1">
    <source>
        <dbReference type="SAM" id="Phobius"/>
    </source>
</evidence>
<organism evidence="3 4">
    <name type="scientific">Pseudotenacibaculum haliotis</name>
    <dbReference type="NCBI Taxonomy" id="1862138"/>
    <lineage>
        <taxon>Bacteria</taxon>
        <taxon>Pseudomonadati</taxon>
        <taxon>Bacteroidota</taxon>
        <taxon>Flavobacteriia</taxon>
        <taxon>Flavobacteriales</taxon>
        <taxon>Flavobacteriaceae</taxon>
        <taxon>Pseudotenacibaculum</taxon>
    </lineage>
</organism>
<feature type="transmembrane region" description="Helical" evidence="1">
    <location>
        <begin position="25"/>
        <end position="46"/>
    </location>
</feature>
<reference evidence="4" key="1">
    <citation type="journal article" date="2019" name="Int. J. Syst. Evol. Microbiol.">
        <title>The Global Catalogue of Microorganisms (GCM) 10K type strain sequencing project: providing services to taxonomists for standard genome sequencing and annotation.</title>
        <authorList>
            <consortium name="The Broad Institute Genomics Platform"/>
            <consortium name="The Broad Institute Genome Sequencing Center for Infectious Disease"/>
            <person name="Wu L."/>
            <person name="Ma J."/>
        </authorList>
    </citation>
    <scope>NUCLEOTIDE SEQUENCE [LARGE SCALE GENOMIC DNA]</scope>
    <source>
        <strain evidence="4">KCTC 52127</strain>
    </source>
</reference>
<feature type="domain" description="2TM" evidence="2">
    <location>
        <begin position="14"/>
        <end position="92"/>
    </location>
</feature>
<feature type="transmembrane region" description="Helical" evidence="1">
    <location>
        <begin position="52"/>
        <end position="72"/>
    </location>
</feature>
<dbReference type="EMBL" id="JBHULH010000004">
    <property type="protein sequence ID" value="MFD2567994.1"/>
    <property type="molecule type" value="Genomic_DNA"/>
</dbReference>
<dbReference type="Proteomes" id="UP001597508">
    <property type="component" value="Unassembled WGS sequence"/>
</dbReference>
<gene>
    <name evidence="3" type="ORF">ACFSRZ_11460</name>
</gene>
<name>A0ABW5LUT4_9FLAO</name>